<feature type="modified residue" description="N6-(pyridoxal phosphate)lysine" evidence="4">
    <location>
        <position position="283"/>
    </location>
</feature>
<dbReference type="GO" id="GO:0043420">
    <property type="term" value="P:anthranilate metabolic process"/>
    <property type="evidence" value="ECO:0007669"/>
    <property type="project" value="TreeGrafter"/>
</dbReference>
<dbReference type="Gene3D" id="3.40.640.10">
    <property type="entry name" value="Type I PLP-dependent aspartate aminotransferase-like (Major domain)"/>
    <property type="match status" value="1"/>
</dbReference>
<dbReference type="Pfam" id="PF01041">
    <property type="entry name" value="DegT_DnrJ_EryC1"/>
    <property type="match status" value="1"/>
</dbReference>
<dbReference type="UniPathway" id="UPA00253">
    <property type="reaction ID" value="UER00329"/>
</dbReference>
<dbReference type="GO" id="GO:0019441">
    <property type="term" value="P:L-tryptophan catabolic process to kynurenine"/>
    <property type="evidence" value="ECO:0007669"/>
    <property type="project" value="TreeGrafter"/>
</dbReference>
<comment type="similarity">
    <text evidence="4 6">Belongs to the kynureninase family.</text>
</comment>
<comment type="pathway">
    <text evidence="4 6">Cofactor biosynthesis; NAD(+) biosynthesis; quinolinate from L-kynurenine: step 2/3.</text>
</comment>
<keyword evidence="10" id="KW-1185">Reference proteome</keyword>
<evidence type="ECO:0000313" key="10">
    <source>
        <dbReference type="Proteomes" id="UP000196581"/>
    </source>
</evidence>
<feature type="binding site" evidence="4">
    <location>
        <position position="282"/>
    </location>
    <ligand>
        <name>pyridoxal 5'-phosphate</name>
        <dbReference type="ChEBI" id="CHEBI:597326"/>
    </ligand>
</feature>
<comment type="similarity">
    <text evidence="7">Belongs to the DegT/DnrJ/EryC1 family.</text>
</comment>
<dbReference type="GO" id="GO:0030429">
    <property type="term" value="F:kynureninase activity"/>
    <property type="evidence" value="ECO:0007669"/>
    <property type="project" value="UniProtKB-UniRule"/>
</dbReference>
<feature type="binding site" evidence="4">
    <location>
        <begin position="171"/>
        <end position="174"/>
    </location>
    <ligand>
        <name>pyridoxal 5'-phosphate</name>
        <dbReference type="ChEBI" id="CHEBI:597326"/>
    </ligand>
</feature>
<dbReference type="GO" id="GO:0030170">
    <property type="term" value="F:pyridoxal phosphate binding"/>
    <property type="evidence" value="ECO:0007669"/>
    <property type="project" value="UniProtKB-UniRule"/>
</dbReference>
<sequence>MTDNHGVTNNAGRDTGRSAEHSAGGSADSNNSAGRGADCSPDRGGDRLEARAGSLDAHDPLSAHRGAFATAPGVVSYLDGNSLGRPTADAAERLRSFTADQWGGRLIRGWDEGWFEKPLTLGDRLGAATLGAGPGQRFIGESTTVVLYKLIHAALDMRPDRTEIIADSANFPTDRYLIHGIAEDRGLTVRWLDPTEVEAQPGDASVTGIRPDQVAALATDSTALVLLSHIDYRTGYIADLPAITDIAHRAGALVVWDLCHSVGALPLELDDHDVDFAAGCTYKYLNGGPGAPAFGYVASRHIPSATHPIRGWMGVANAFEMGPSYEPHPGIRRFVSGTPAVLGMVPLESMLDLVEGVGMEAIRAKSTALTDFVIELYDELLAPLGVQLGSPRDGSVRGGHVTIHHDLCEAALPALWERGIIPDFRRPNGLRLGPSPLSTGFTEVYEGVLGIRDALLEAGASG</sequence>
<proteinExistence type="inferred from homology"/>
<evidence type="ECO:0000256" key="1">
    <source>
        <dbReference type="ARBA" id="ARBA00022642"/>
    </source>
</evidence>
<dbReference type="Pfam" id="PF22580">
    <property type="entry name" value="KYNU_C"/>
    <property type="match status" value="1"/>
</dbReference>
<keyword evidence="2 4" id="KW-0378">Hydrolase</keyword>
<dbReference type="RefSeq" id="WP_087004068.1">
    <property type="nucleotide sequence ID" value="NZ_FWFF01000001.1"/>
</dbReference>
<keyword evidence="1 4" id="KW-0662">Pyridine nucleotide biosynthesis</keyword>
<comment type="subunit">
    <text evidence="4 6">Homodimer.</text>
</comment>
<dbReference type="PIRSF" id="PIRSF038800">
    <property type="entry name" value="KYNU"/>
    <property type="match status" value="1"/>
</dbReference>
<dbReference type="InterPro" id="IPR010111">
    <property type="entry name" value="Kynureninase"/>
</dbReference>
<comment type="cofactor">
    <cofactor evidence="4 6">
        <name>pyridoxal 5'-phosphate</name>
        <dbReference type="ChEBI" id="CHEBI:597326"/>
    </cofactor>
</comment>
<dbReference type="InterPro" id="IPR000653">
    <property type="entry name" value="DegT/StrS_aminotransferase"/>
</dbReference>
<evidence type="ECO:0000313" key="9">
    <source>
        <dbReference type="EMBL" id="SLM91194.1"/>
    </source>
</evidence>
<dbReference type="GO" id="GO:0019805">
    <property type="term" value="P:quinolinate biosynthetic process"/>
    <property type="evidence" value="ECO:0007669"/>
    <property type="project" value="UniProtKB-UniRule"/>
</dbReference>
<feature type="binding site" evidence="4">
    <location>
        <position position="144"/>
    </location>
    <ligand>
        <name>pyridoxal 5'-phosphate</name>
        <dbReference type="ChEBI" id="CHEBI:597326"/>
    </ligand>
</feature>
<evidence type="ECO:0000256" key="8">
    <source>
        <dbReference type="SAM" id="MobiDB-lite"/>
    </source>
</evidence>
<reference evidence="10" key="1">
    <citation type="submission" date="2017-02" db="EMBL/GenBank/DDBJ databases">
        <authorList>
            <person name="Dridi B."/>
        </authorList>
    </citation>
    <scope>NUCLEOTIDE SEQUENCE [LARGE SCALE GENOMIC DNA]</scope>
    <source>
        <strain evidence="10">B Co 03.10</strain>
    </source>
</reference>
<feature type="binding site" evidence="4">
    <location>
        <position position="260"/>
    </location>
    <ligand>
        <name>pyridoxal 5'-phosphate</name>
        <dbReference type="ChEBI" id="CHEBI:597326"/>
    </ligand>
</feature>
<feature type="binding site" evidence="4">
    <location>
        <position position="143"/>
    </location>
    <ligand>
        <name>pyridoxal 5'-phosphate</name>
        <dbReference type="ChEBI" id="CHEBI:597326"/>
    </ligand>
</feature>
<feature type="binding site" evidence="4">
    <location>
        <position position="312"/>
    </location>
    <ligand>
        <name>pyridoxal 5'-phosphate</name>
        <dbReference type="ChEBI" id="CHEBI:597326"/>
    </ligand>
</feature>
<feature type="compositionally biased region" description="Polar residues" evidence="8">
    <location>
        <begin position="1"/>
        <end position="12"/>
    </location>
</feature>
<dbReference type="EMBL" id="FWFF01000001">
    <property type="protein sequence ID" value="SLM91194.1"/>
    <property type="molecule type" value="Genomic_DNA"/>
</dbReference>
<evidence type="ECO:0000256" key="2">
    <source>
        <dbReference type="ARBA" id="ARBA00022801"/>
    </source>
</evidence>
<dbReference type="InterPro" id="IPR015424">
    <property type="entry name" value="PyrdxlP-dep_Trfase"/>
</dbReference>
<feature type="binding site" evidence="4">
    <location>
        <position position="257"/>
    </location>
    <ligand>
        <name>pyridoxal 5'-phosphate</name>
        <dbReference type="ChEBI" id="CHEBI:597326"/>
    </ligand>
</feature>
<feature type="compositionally biased region" description="Low complexity" evidence="8">
    <location>
        <begin position="22"/>
        <end position="37"/>
    </location>
</feature>
<evidence type="ECO:0000256" key="5">
    <source>
        <dbReference type="NCBIfam" id="TIGR01814"/>
    </source>
</evidence>
<evidence type="ECO:0000256" key="6">
    <source>
        <dbReference type="PIRNR" id="PIRNR038800"/>
    </source>
</evidence>
<dbReference type="Gene3D" id="3.90.1150.10">
    <property type="entry name" value="Aspartate Aminotransferase, domain 1"/>
    <property type="match status" value="1"/>
</dbReference>
<dbReference type="GO" id="GO:0009435">
    <property type="term" value="P:NAD+ biosynthetic process"/>
    <property type="evidence" value="ECO:0007669"/>
    <property type="project" value="UniProtKB-UniRule"/>
</dbReference>
<dbReference type="HAMAP" id="MF_01970">
    <property type="entry name" value="Kynureninase"/>
    <property type="match status" value="1"/>
</dbReference>
<comment type="pathway">
    <text evidence="4 6">Amino-acid degradation; L-kynurenine degradation; L-alanine and anthranilate from L-kynurenine: step 1/1.</text>
</comment>
<evidence type="ECO:0000256" key="3">
    <source>
        <dbReference type="ARBA" id="ARBA00022898"/>
    </source>
</evidence>
<gene>
    <name evidence="4" type="primary">kynU</name>
    <name evidence="9" type="ORF">FM105_02475</name>
</gene>
<dbReference type="InterPro" id="IPR015422">
    <property type="entry name" value="PyrdxlP-dep_Trfase_small"/>
</dbReference>
<dbReference type="SUPFAM" id="SSF53383">
    <property type="entry name" value="PLP-dependent transferases"/>
    <property type="match status" value="1"/>
</dbReference>
<evidence type="ECO:0000256" key="7">
    <source>
        <dbReference type="RuleBase" id="RU004508"/>
    </source>
</evidence>
<name>A0A1X6WZB4_9MICO</name>
<dbReference type="EC" id="3.7.1.3" evidence="4 5"/>
<dbReference type="NCBIfam" id="TIGR01814">
    <property type="entry name" value="kynureninase"/>
    <property type="match status" value="1"/>
</dbReference>
<dbReference type="InterPro" id="IPR015421">
    <property type="entry name" value="PyrdxlP-dep_Trfase_major"/>
</dbReference>
<dbReference type="PANTHER" id="PTHR14084:SF0">
    <property type="entry name" value="KYNURENINASE"/>
    <property type="match status" value="1"/>
</dbReference>
<dbReference type="GO" id="GO:0097053">
    <property type="term" value="P:L-kynurenine catabolic process"/>
    <property type="evidence" value="ECO:0007669"/>
    <property type="project" value="UniProtKB-UniRule"/>
</dbReference>
<organism evidence="9 10">
    <name type="scientific">Brevibacterium yomogidense</name>
    <dbReference type="NCBI Taxonomy" id="946573"/>
    <lineage>
        <taxon>Bacteria</taxon>
        <taxon>Bacillati</taxon>
        <taxon>Actinomycetota</taxon>
        <taxon>Actinomycetes</taxon>
        <taxon>Micrococcales</taxon>
        <taxon>Brevibacteriaceae</taxon>
        <taxon>Brevibacterium</taxon>
    </lineage>
</organism>
<comment type="function">
    <text evidence="4 6">Catalyzes the cleavage of L-kynurenine (L-Kyn) and L-3-hydroxykynurenine (L-3OHKyn) into anthranilic acid (AA) and 3-hydroxyanthranilic acid (3-OHAA), respectively.</text>
</comment>
<protein>
    <recommendedName>
        <fullName evidence="4 5">Kynureninase</fullName>
        <ecNumber evidence="4 5">3.7.1.3</ecNumber>
    </recommendedName>
    <alternativeName>
        <fullName evidence="4">L-kynurenine hydrolase</fullName>
    </alternativeName>
</protein>
<comment type="catalytic activity">
    <reaction evidence="6">
        <text>3-hydroxy-L-kynurenine + H2O = 3-hydroxyanthranilate + L-alanine + H(+)</text>
        <dbReference type="Rhea" id="RHEA:25143"/>
        <dbReference type="ChEBI" id="CHEBI:15377"/>
        <dbReference type="ChEBI" id="CHEBI:15378"/>
        <dbReference type="ChEBI" id="CHEBI:36559"/>
        <dbReference type="ChEBI" id="CHEBI:57972"/>
        <dbReference type="ChEBI" id="CHEBI:58125"/>
        <dbReference type="EC" id="3.7.1.3"/>
    </reaction>
</comment>
<dbReference type="Proteomes" id="UP000196581">
    <property type="component" value="Unassembled WGS sequence"/>
</dbReference>
<evidence type="ECO:0000256" key="4">
    <source>
        <dbReference type="HAMAP-Rule" id="MF_01970"/>
    </source>
</evidence>
<dbReference type="UniPathway" id="UPA00334">
    <property type="reaction ID" value="UER00455"/>
</dbReference>
<accession>A0A1X6WZB4</accession>
<feature type="region of interest" description="Disordered" evidence="8">
    <location>
        <begin position="1"/>
        <end position="49"/>
    </location>
</feature>
<dbReference type="GO" id="GO:0005737">
    <property type="term" value="C:cytoplasm"/>
    <property type="evidence" value="ECO:0007669"/>
    <property type="project" value="UniProtKB-UniRule"/>
</dbReference>
<keyword evidence="3 4" id="KW-0663">Pyridoxal phosphate</keyword>
<comment type="catalytic activity">
    <reaction evidence="4 6">
        <text>L-kynurenine + H2O = anthranilate + L-alanine + H(+)</text>
        <dbReference type="Rhea" id="RHEA:16813"/>
        <dbReference type="ChEBI" id="CHEBI:15377"/>
        <dbReference type="ChEBI" id="CHEBI:15378"/>
        <dbReference type="ChEBI" id="CHEBI:16567"/>
        <dbReference type="ChEBI" id="CHEBI:57959"/>
        <dbReference type="ChEBI" id="CHEBI:57972"/>
        <dbReference type="EC" id="3.7.1.3"/>
    </reaction>
</comment>
<feature type="compositionally biased region" description="Basic and acidic residues" evidence="8">
    <location>
        <begin position="40"/>
        <end position="49"/>
    </location>
</feature>
<comment type="caution">
    <text evidence="4">Lacks conserved residue(s) required for the propagation of feature annotation.</text>
</comment>
<dbReference type="PANTHER" id="PTHR14084">
    <property type="entry name" value="KYNURENINASE"/>
    <property type="match status" value="1"/>
</dbReference>
<dbReference type="AlphaFoldDB" id="A0A1X6WZB4"/>
<feature type="binding site" evidence="4">
    <location>
        <position position="338"/>
    </location>
    <ligand>
        <name>pyridoxal 5'-phosphate</name>
        <dbReference type="ChEBI" id="CHEBI:597326"/>
    </ligand>
</feature>